<dbReference type="RefSeq" id="WP_060556274.1">
    <property type="nucleotide sequence ID" value="NZ_CVRY01000002.1"/>
</dbReference>
<dbReference type="AlphaFoldDB" id="A0A0G4Q3E1"/>
<accession>A0A0G4Q3E1</accession>
<dbReference type="EMBL" id="CVRY01000002">
    <property type="protein sequence ID" value="CRL60149.1"/>
    <property type="molecule type" value="Genomic_DNA"/>
</dbReference>
<evidence type="ECO:0000313" key="2">
    <source>
        <dbReference type="Proteomes" id="UP000183920"/>
    </source>
</evidence>
<evidence type="ECO:0008006" key="3">
    <source>
        <dbReference type="Google" id="ProtNLM"/>
    </source>
</evidence>
<sequence length="121" mass="12949">MKGSNVIDPLLPQWTDRGRGGHYDGGSGGGGDMEMRIVKLEHNVSDIKTTLVDIKADINTAKSDIATLKTDMAVIKSNYAKKEDVTSSANKIILWVVGAVVFSQIIPAIPKIIETFGHLGG</sequence>
<proteinExistence type="predicted"/>
<evidence type="ECO:0000313" key="1">
    <source>
        <dbReference type="EMBL" id="CRL60149.1"/>
    </source>
</evidence>
<gene>
    <name evidence="1" type="ORF">BN1804_00777</name>
</gene>
<dbReference type="Gene3D" id="1.10.287.540">
    <property type="entry name" value="Helix hairpin bin"/>
    <property type="match status" value="1"/>
</dbReference>
<name>A0A0G4Q3E1_9GAMM</name>
<dbReference type="Proteomes" id="UP000183920">
    <property type="component" value="Unassembled WGS sequence"/>
</dbReference>
<reference evidence="2" key="1">
    <citation type="submission" date="2015-06" db="EMBL/GenBank/DDBJ databases">
        <authorList>
            <person name="Urmite Genomes"/>
        </authorList>
    </citation>
    <scope>NUCLEOTIDE SEQUENCE [LARGE SCALE GENOMIC DNA]</scope>
    <source>
        <strain evidence="2">CSUR P1867</strain>
    </source>
</reference>
<protein>
    <recommendedName>
        <fullName evidence="3">Hemolysin XhlA</fullName>
    </recommendedName>
</protein>
<organism evidence="1 2">
    <name type="scientific">Proteus penneri</name>
    <dbReference type="NCBI Taxonomy" id="102862"/>
    <lineage>
        <taxon>Bacteria</taxon>
        <taxon>Pseudomonadati</taxon>
        <taxon>Pseudomonadota</taxon>
        <taxon>Gammaproteobacteria</taxon>
        <taxon>Enterobacterales</taxon>
        <taxon>Morganellaceae</taxon>
        <taxon>Proteus</taxon>
    </lineage>
</organism>